<reference evidence="5 6" key="1">
    <citation type="submission" date="2019-02" db="EMBL/GenBank/DDBJ databases">
        <authorList>
            <person name="Goldberg S.R."/>
            <person name="Haltli B.A."/>
            <person name="Correa H."/>
            <person name="Russell K.G."/>
        </authorList>
    </citation>
    <scope>NUCLEOTIDE SEQUENCE [LARGE SCALE GENOMIC DNA]</scope>
    <source>
        <strain evidence="5 6">JCM 16186</strain>
    </source>
</reference>
<dbReference type="InterPro" id="IPR036390">
    <property type="entry name" value="WH_DNA-bd_sf"/>
</dbReference>
<evidence type="ECO:0000256" key="1">
    <source>
        <dbReference type="ARBA" id="ARBA00023015"/>
    </source>
</evidence>
<dbReference type="RefSeq" id="WP_155173755.1">
    <property type="nucleotide sequence ID" value="NZ_BAAAFL010000010.1"/>
</dbReference>
<dbReference type="PROSITE" id="PS50995">
    <property type="entry name" value="HTH_MARR_2"/>
    <property type="match status" value="1"/>
</dbReference>
<proteinExistence type="predicted"/>
<sequence length="146" mass="16709">MEKFDAELEDVYVFKLVRAAQAFKQYAYDALAKKGIDVTSDQWVVLKKVSEEPGINQRELAKAIYKDPASVTRILDVLIKKELIEKRQGKDRRIYEIRLSLRGEKLVEKTLGVAVDIRKSGLEGLSSEEIQIFKKALDQVFKNYSG</sequence>
<keyword evidence="2" id="KW-0238">DNA-binding</keyword>
<accession>A0ABW9RRC9</accession>
<keyword evidence="3" id="KW-0804">Transcription</keyword>
<dbReference type="SMART" id="SM00347">
    <property type="entry name" value="HTH_MARR"/>
    <property type="match status" value="1"/>
</dbReference>
<dbReference type="PANTHER" id="PTHR42756:SF1">
    <property type="entry name" value="TRANSCRIPTIONAL REPRESSOR OF EMRAB OPERON"/>
    <property type="match status" value="1"/>
</dbReference>
<dbReference type="PRINTS" id="PR00598">
    <property type="entry name" value="HTHMARR"/>
</dbReference>
<gene>
    <name evidence="5" type="ORF">E1163_17465</name>
</gene>
<feature type="domain" description="HTH marR-type" evidence="4">
    <location>
        <begin position="9"/>
        <end position="142"/>
    </location>
</feature>
<dbReference type="InterPro" id="IPR036388">
    <property type="entry name" value="WH-like_DNA-bd_sf"/>
</dbReference>
<comment type="caution">
    <text evidence="5">The sequence shown here is derived from an EMBL/GenBank/DDBJ whole genome shotgun (WGS) entry which is preliminary data.</text>
</comment>
<organism evidence="5 6">
    <name type="scientific">Fulvivirga kasyanovii</name>
    <dbReference type="NCBI Taxonomy" id="396812"/>
    <lineage>
        <taxon>Bacteria</taxon>
        <taxon>Pseudomonadati</taxon>
        <taxon>Bacteroidota</taxon>
        <taxon>Cytophagia</taxon>
        <taxon>Cytophagales</taxon>
        <taxon>Fulvivirgaceae</taxon>
        <taxon>Fulvivirga</taxon>
    </lineage>
</organism>
<dbReference type="Pfam" id="PF01047">
    <property type="entry name" value="MarR"/>
    <property type="match status" value="1"/>
</dbReference>
<keyword evidence="1" id="KW-0805">Transcription regulation</keyword>
<evidence type="ECO:0000313" key="6">
    <source>
        <dbReference type="Proteomes" id="UP000798808"/>
    </source>
</evidence>
<dbReference type="Gene3D" id="1.10.10.10">
    <property type="entry name" value="Winged helix-like DNA-binding domain superfamily/Winged helix DNA-binding domain"/>
    <property type="match status" value="1"/>
</dbReference>
<dbReference type="InterPro" id="IPR000835">
    <property type="entry name" value="HTH_MarR-typ"/>
</dbReference>
<name>A0ABW9RRC9_9BACT</name>
<dbReference type="EMBL" id="SMLW01000596">
    <property type="protein sequence ID" value="MTI26747.1"/>
    <property type="molecule type" value="Genomic_DNA"/>
</dbReference>
<dbReference type="PANTHER" id="PTHR42756">
    <property type="entry name" value="TRANSCRIPTIONAL REGULATOR, MARR"/>
    <property type="match status" value="1"/>
</dbReference>
<dbReference type="SUPFAM" id="SSF46785">
    <property type="entry name" value="Winged helix' DNA-binding domain"/>
    <property type="match status" value="1"/>
</dbReference>
<dbReference type="Proteomes" id="UP000798808">
    <property type="component" value="Unassembled WGS sequence"/>
</dbReference>
<evidence type="ECO:0000313" key="5">
    <source>
        <dbReference type="EMBL" id="MTI26747.1"/>
    </source>
</evidence>
<keyword evidence="6" id="KW-1185">Reference proteome</keyword>
<evidence type="ECO:0000256" key="2">
    <source>
        <dbReference type="ARBA" id="ARBA00023125"/>
    </source>
</evidence>
<protein>
    <submittedName>
        <fullName evidence="5">MarR family transcriptional regulator</fullName>
    </submittedName>
</protein>
<evidence type="ECO:0000256" key="3">
    <source>
        <dbReference type="ARBA" id="ARBA00023163"/>
    </source>
</evidence>
<evidence type="ECO:0000259" key="4">
    <source>
        <dbReference type="PROSITE" id="PS50995"/>
    </source>
</evidence>